<dbReference type="InterPro" id="IPR009057">
    <property type="entry name" value="Homeodomain-like_sf"/>
</dbReference>
<dbReference type="GO" id="GO:0003700">
    <property type="term" value="F:DNA-binding transcription factor activity"/>
    <property type="evidence" value="ECO:0007669"/>
    <property type="project" value="InterPro"/>
</dbReference>
<name>A0A1N6G7J9_9BURK</name>
<dbReference type="AlphaFoldDB" id="A0A1N6G7J9"/>
<gene>
    <name evidence="5" type="ORF">SAMN05444165_0609</name>
</gene>
<dbReference type="Gene3D" id="3.40.50.880">
    <property type="match status" value="1"/>
</dbReference>
<protein>
    <submittedName>
        <fullName evidence="5">Transcriptional regulator GlxA family, contains an amidase domain and an AraC-type DNA-binding HTH domain</fullName>
    </submittedName>
</protein>
<dbReference type="RefSeq" id="WP_074294173.1">
    <property type="nucleotide sequence ID" value="NZ_FSRU01000001.1"/>
</dbReference>
<dbReference type="OrthoDB" id="6831751at2"/>
<dbReference type="PROSITE" id="PS01124">
    <property type="entry name" value="HTH_ARAC_FAMILY_2"/>
    <property type="match status" value="1"/>
</dbReference>
<dbReference type="Gene3D" id="1.10.10.60">
    <property type="entry name" value="Homeodomain-like"/>
    <property type="match status" value="2"/>
</dbReference>
<evidence type="ECO:0000313" key="5">
    <source>
        <dbReference type="EMBL" id="SIO03505.1"/>
    </source>
</evidence>
<dbReference type="SUPFAM" id="SSF52317">
    <property type="entry name" value="Class I glutamine amidotransferase-like"/>
    <property type="match status" value="1"/>
</dbReference>
<dbReference type="PANTHER" id="PTHR43280">
    <property type="entry name" value="ARAC-FAMILY TRANSCRIPTIONAL REGULATOR"/>
    <property type="match status" value="1"/>
</dbReference>
<accession>A0A1N6G7J9</accession>
<organism evidence="5 6">
    <name type="scientific">Paraburkholderia phenazinium</name>
    <dbReference type="NCBI Taxonomy" id="60549"/>
    <lineage>
        <taxon>Bacteria</taxon>
        <taxon>Pseudomonadati</taxon>
        <taxon>Pseudomonadota</taxon>
        <taxon>Betaproteobacteria</taxon>
        <taxon>Burkholderiales</taxon>
        <taxon>Burkholderiaceae</taxon>
        <taxon>Paraburkholderia</taxon>
    </lineage>
</organism>
<keyword evidence="1" id="KW-0805">Transcription regulation</keyword>
<sequence>MAGYPARDWQHAAQSQVMPNGCPVKRIGIVLFNGFALPDAAAVAEIFQSANAVGETTRSSLVRYEVCLLSATGGRISSSSSALLSTETIGTRHDGDHFHALFIAGGTGVHAALRDGRLVDWLRRTSPCAEVIFPIAEGRLLLDAAGLGPTAADPRRGAPRTQVLHDGLKSRPSPEIIHPLHAALAVVESDLGAGIAHNIASGIEPLLETQFTAIVCRNASVGVSEKIRSSARWLEMNGERAIKIDDVAKVVSMSSRNFLRRFKTEMGVTPSDYLLFVRLDMCCRLLAESDLPVDKVARRCGIGSGGRLSKLFRRYLGTTPTEYRLIKRRSTASA</sequence>
<keyword evidence="3" id="KW-0804">Transcription</keyword>
<dbReference type="Proteomes" id="UP000185151">
    <property type="component" value="Unassembled WGS sequence"/>
</dbReference>
<keyword evidence="2 5" id="KW-0238">DNA-binding</keyword>
<evidence type="ECO:0000256" key="1">
    <source>
        <dbReference type="ARBA" id="ARBA00023015"/>
    </source>
</evidence>
<dbReference type="PANTHER" id="PTHR43280:SF2">
    <property type="entry name" value="HTH-TYPE TRANSCRIPTIONAL REGULATOR EXSA"/>
    <property type="match status" value="1"/>
</dbReference>
<proteinExistence type="predicted"/>
<dbReference type="InterPro" id="IPR029062">
    <property type="entry name" value="Class_I_gatase-like"/>
</dbReference>
<dbReference type="EMBL" id="FSRU01000001">
    <property type="protein sequence ID" value="SIO03505.1"/>
    <property type="molecule type" value="Genomic_DNA"/>
</dbReference>
<evidence type="ECO:0000256" key="2">
    <source>
        <dbReference type="ARBA" id="ARBA00023125"/>
    </source>
</evidence>
<evidence type="ECO:0000256" key="3">
    <source>
        <dbReference type="ARBA" id="ARBA00023163"/>
    </source>
</evidence>
<dbReference type="InterPro" id="IPR018060">
    <property type="entry name" value="HTH_AraC"/>
</dbReference>
<dbReference type="GO" id="GO:0043565">
    <property type="term" value="F:sequence-specific DNA binding"/>
    <property type="evidence" value="ECO:0007669"/>
    <property type="project" value="InterPro"/>
</dbReference>
<reference evidence="5 6" key="1">
    <citation type="submission" date="2016-11" db="EMBL/GenBank/DDBJ databases">
        <authorList>
            <person name="Jaros S."/>
            <person name="Januszkiewicz K."/>
            <person name="Wedrychowicz H."/>
        </authorList>
    </citation>
    <scope>NUCLEOTIDE SEQUENCE [LARGE SCALE GENOMIC DNA]</scope>
    <source>
        <strain evidence="5 6">GAS95</strain>
    </source>
</reference>
<dbReference type="SMART" id="SM00342">
    <property type="entry name" value="HTH_ARAC"/>
    <property type="match status" value="1"/>
</dbReference>
<keyword evidence="6" id="KW-1185">Reference proteome</keyword>
<dbReference type="SUPFAM" id="SSF46689">
    <property type="entry name" value="Homeodomain-like"/>
    <property type="match status" value="2"/>
</dbReference>
<dbReference type="Pfam" id="PF12833">
    <property type="entry name" value="HTH_18"/>
    <property type="match status" value="1"/>
</dbReference>
<feature type="domain" description="HTH araC/xylS-type" evidence="4">
    <location>
        <begin position="228"/>
        <end position="326"/>
    </location>
</feature>
<evidence type="ECO:0000259" key="4">
    <source>
        <dbReference type="PROSITE" id="PS01124"/>
    </source>
</evidence>
<evidence type="ECO:0000313" key="6">
    <source>
        <dbReference type="Proteomes" id="UP000185151"/>
    </source>
</evidence>